<accession>A0A0X3ASI3</accession>
<dbReference type="Pfam" id="PF26636">
    <property type="entry name" value="DUF8209"/>
    <property type="match status" value="1"/>
</dbReference>
<dbReference type="PANTHER" id="PTHR32305:SF15">
    <property type="entry name" value="PROTEIN RHSA-RELATED"/>
    <property type="match status" value="1"/>
</dbReference>
<protein>
    <submittedName>
        <fullName evidence="1">RHS repeat-associated core domain-containing protein</fullName>
    </submittedName>
</protein>
<sequence>MRIILATSQPVARESYITNLDGEIVQHVEYLPFGEVFIEERNNSWNTPYLFNSKELDEETGIYYYGARYYNPRESVWLSADPLSGYNPVLEREHYIDGQHNGGVYNSFNHNTYIYCYQSPVKLVDPNGKQVSAVYGLDSAELLSPSNFNTSTSRMTGAIYGTGRTLNYLGNNNVSTRGKLANTTKGTSIASQYFREKFGNKLLPKPLRLSGENLSRINKPLGPIYSNNLGGAIGRLTPVVGRGLVVGGVGMSIYNISTSDNKPIATIRESGIWGGAIAGAETGATLGGAIGGPLGATAGGIGGGILGGVAGESAVKSLLEPITPCGSCNRPSDNYLESGMRIDGGLRAIQDRINQNQQNLNN</sequence>
<keyword evidence="2" id="KW-1185">Reference proteome</keyword>
<dbReference type="PANTHER" id="PTHR32305">
    <property type="match status" value="1"/>
</dbReference>
<dbReference type="Gene3D" id="2.180.10.10">
    <property type="entry name" value="RHS repeat-associated core"/>
    <property type="match status" value="1"/>
</dbReference>
<name>A0A0X3ASI3_9FLAO</name>
<dbReference type="InterPro" id="IPR022385">
    <property type="entry name" value="Rhs_assc_core"/>
</dbReference>
<dbReference type="STRING" id="1586267.GCA_001418685_02047"/>
<organism evidence="1 2">
    <name type="scientific">Apibacter mensalis</name>
    <dbReference type="NCBI Taxonomy" id="1586267"/>
    <lineage>
        <taxon>Bacteria</taxon>
        <taxon>Pseudomonadati</taxon>
        <taxon>Bacteroidota</taxon>
        <taxon>Flavobacteriia</taxon>
        <taxon>Flavobacteriales</taxon>
        <taxon>Weeksellaceae</taxon>
        <taxon>Apibacter</taxon>
    </lineage>
</organism>
<dbReference type="InterPro" id="IPR058522">
    <property type="entry name" value="DUF8209"/>
</dbReference>
<evidence type="ECO:0000313" key="2">
    <source>
        <dbReference type="Proteomes" id="UP000182761"/>
    </source>
</evidence>
<dbReference type="EMBL" id="FCOR01000019">
    <property type="protein sequence ID" value="CVK17183.1"/>
    <property type="molecule type" value="Genomic_DNA"/>
</dbReference>
<proteinExistence type="predicted"/>
<dbReference type="RefSeq" id="WP_055426346.1">
    <property type="nucleotide sequence ID" value="NZ_FCOR01000019.1"/>
</dbReference>
<evidence type="ECO:0000313" key="1">
    <source>
        <dbReference type="EMBL" id="CVK17183.1"/>
    </source>
</evidence>
<dbReference type="NCBIfam" id="TIGR03696">
    <property type="entry name" value="Rhs_assc_core"/>
    <property type="match status" value="1"/>
</dbReference>
<gene>
    <name evidence="1" type="ORF">Ga0061079_11910</name>
</gene>
<dbReference type="AlphaFoldDB" id="A0A0X3ASI3"/>
<dbReference type="Proteomes" id="UP000182761">
    <property type="component" value="Unassembled WGS sequence"/>
</dbReference>
<dbReference type="InterPro" id="IPR050708">
    <property type="entry name" value="T6SS_VgrG/RHS"/>
</dbReference>
<reference evidence="1 2" key="1">
    <citation type="submission" date="2016-01" db="EMBL/GenBank/DDBJ databases">
        <authorList>
            <person name="McClelland M."/>
            <person name="Jain A."/>
            <person name="Saraogi P."/>
            <person name="Mendelson R."/>
            <person name="Westerman R."/>
            <person name="SanMiguel P."/>
            <person name="Csonka L."/>
        </authorList>
    </citation>
    <scope>NUCLEOTIDE SEQUENCE [LARGE SCALE GENOMIC DNA]</scope>
    <source>
        <strain evidence="1 2">R-53146</strain>
    </source>
</reference>